<dbReference type="GO" id="GO:0003677">
    <property type="term" value="F:DNA binding"/>
    <property type="evidence" value="ECO:0007669"/>
    <property type="project" value="UniProtKB-KW"/>
</dbReference>
<evidence type="ECO:0000313" key="6">
    <source>
        <dbReference type="Proteomes" id="UP000198891"/>
    </source>
</evidence>
<dbReference type="SUPFAM" id="SSF46785">
    <property type="entry name" value="Winged helix' DNA-binding domain"/>
    <property type="match status" value="1"/>
</dbReference>
<protein>
    <submittedName>
        <fullName evidence="5">Transcriptional regulator, HxlR family</fullName>
    </submittedName>
</protein>
<keyword evidence="6" id="KW-1185">Reference proteome</keyword>
<organism evidence="5 6">
    <name type="scientific">Herbiconiux ginsengi</name>
    <dbReference type="NCBI Taxonomy" id="381665"/>
    <lineage>
        <taxon>Bacteria</taxon>
        <taxon>Bacillati</taxon>
        <taxon>Actinomycetota</taxon>
        <taxon>Actinomycetes</taxon>
        <taxon>Micrococcales</taxon>
        <taxon>Microbacteriaceae</taxon>
        <taxon>Herbiconiux</taxon>
    </lineage>
</organism>
<dbReference type="InterPro" id="IPR036388">
    <property type="entry name" value="WH-like_DNA-bd_sf"/>
</dbReference>
<dbReference type="Pfam" id="PF01638">
    <property type="entry name" value="HxlR"/>
    <property type="match status" value="1"/>
</dbReference>
<keyword evidence="3" id="KW-0804">Transcription</keyword>
<evidence type="ECO:0000313" key="5">
    <source>
        <dbReference type="EMBL" id="SDZ13430.1"/>
    </source>
</evidence>
<dbReference type="Proteomes" id="UP000198891">
    <property type="component" value="Unassembled WGS sequence"/>
</dbReference>
<evidence type="ECO:0000256" key="3">
    <source>
        <dbReference type="ARBA" id="ARBA00023163"/>
    </source>
</evidence>
<evidence type="ECO:0000256" key="1">
    <source>
        <dbReference type="ARBA" id="ARBA00023015"/>
    </source>
</evidence>
<dbReference type="PANTHER" id="PTHR33204:SF18">
    <property type="entry name" value="TRANSCRIPTIONAL REGULATORY PROTEIN"/>
    <property type="match status" value="1"/>
</dbReference>
<evidence type="ECO:0000259" key="4">
    <source>
        <dbReference type="PROSITE" id="PS51118"/>
    </source>
</evidence>
<dbReference type="EMBL" id="FNPZ01000002">
    <property type="protein sequence ID" value="SDZ13430.1"/>
    <property type="molecule type" value="Genomic_DNA"/>
</dbReference>
<accession>A0A1H3QJF1</accession>
<name>A0A1H3QJF1_9MICO</name>
<gene>
    <name evidence="5" type="ORF">SAMN05216554_2566</name>
</gene>
<feature type="domain" description="HTH hxlR-type" evidence="4">
    <location>
        <begin position="14"/>
        <end position="113"/>
    </location>
</feature>
<proteinExistence type="predicted"/>
<sequence length="156" mass="17289">MPHMTALLGKDLNCSIARSLEVLGEKWTLLIVREAFRGRTRFSEFTDSLGIARDILANRLGTLVEYGVLSRRPYREEGEREREEYVLTPAGRDLLPVMAAFAAWGDRHRPSESSPTVLYENAGSGELAELRFTTAEGRILDLADVGTRPGPGTDPV</sequence>
<dbReference type="Gene3D" id="1.10.10.10">
    <property type="entry name" value="Winged helix-like DNA-binding domain superfamily/Winged helix DNA-binding domain"/>
    <property type="match status" value="1"/>
</dbReference>
<reference evidence="5 6" key="1">
    <citation type="submission" date="2016-10" db="EMBL/GenBank/DDBJ databases">
        <authorList>
            <person name="de Groot N.N."/>
        </authorList>
    </citation>
    <scope>NUCLEOTIDE SEQUENCE [LARGE SCALE GENOMIC DNA]</scope>
    <source>
        <strain evidence="5 6">CGMCC 4.3491</strain>
    </source>
</reference>
<dbReference type="InterPro" id="IPR002577">
    <property type="entry name" value="HTH_HxlR"/>
</dbReference>
<keyword evidence="2" id="KW-0238">DNA-binding</keyword>
<evidence type="ECO:0000256" key="2">
    <source>
        <dbReference type="ARBA" id="ARBA00023125"/>
    </source>
</evidence>
<keyword evidence="1" id="KW-0805">Transcription regulation</keyword>
<dbReference type="STRING" id="381665.SAMN05216554_2566"/>
<dbReference type="InterPro" id="IPR036390">
    <property type="entry name" value="WH_DNA-bd_sf"/>
</dbReference>
<dbReference type="PROSITE" id="PS51118">
    <property type="entry name" value="HTH_HXLR"/>
    <property type="match status" value="1"/>
</dbReference>
<dbReference type="AlphaFoldDB" id="A0A1H3QJF1"/>
<dbReference type="PANTHER" id="PTHR33204">
    <property type="entry name" value="TRANSCRIPTIONAL REGULATOR, MARR FAMILY"/>
    <property type="match status" value="1"/>
</dbReference>